<evidence type="ECO:0000313" key="8">
    <source>
        <dbReference type="RefSeq" id="XP_026733921.1"/>
    </source>
</evidence>
<dbReference type="GO" id="GO:0004674">
    <property type="term" value="F:protein serine/threonine kinase activity"/>
    <property type="evidence" value="ECO:0007669"/>
    <property type="project" value="UniProtKB-KW"/>
</dbReference>
<evidence type="ECO:0000313" key="7">
    <source>
        <dbReference type="Proteomes" id="UP000322000"/>
    </source>
</evidence>
<dbReference type="GeneID" id="113498178"/>
<dbReference type="InParanoid" id="A0A7E5W0T5"/>
<dbReference type="PANTHER" id="PTHR24058:SF112">
    <property type="entry name" value="DUAL SPECIFICITY TYROSINE-PHOSPHORYLATION-REGULATED KINASE 3 HOMOLOG-RELATED"/>
    <property type="match status" value="1"/>
</dbReference>
<dbReference type="SUPFAM" id="SSF56112">
    <property type="entry name" value="Protein kinase-like (PK-like)"/>
    <property type="match status" value="1"/>
</dbReference>
<reference evidence="8" key="1">
    <citation type="submission" date="2025-08" db="UniProtKB">
        <authorList>
            <consortium name="RefSeq"/>
        </authorList>
    </citation>
    <scope>IDENTIFICATION</scope>
</reference>
<dbReference type="InterPro" id="IPR011009">
    <property type="entry name" value="Kinase-like_dom_sf"/>
</dbReference>
<accession>A0A7E5W0T5</accession>
<feature type="domain" description="Protein kinase" evidence="6">
    <location>
        <begin position="1"/>
        <end position="185"/>
    </location>
</feature>
<keyword evidence="7" id="KW-1185">Reference proteome</keyword>
<dbReference type="PROSITE" id="PS50011">
    <property type="entry name" value="PROTEIN_KINASE_DOM"/>
    <property type="match status" value="1"/>
</dbReference>
<evidence type="ECO:0000256" key="4">
    <source>
        <dbReference type="ARBA" id="ARBA00022777"/>
    </source>
</evidence>
<dbReference type="OrthoDB" id="9332038at2759"/>
<evidence type="ECO:0000256" key="5">
    <source>
        <dbReference type="ARBA" id="ARBA00022840"/>
    </source>
</evidence>
<dbReference type="KEGG" id="tnl:113498178"/>
<evidence type="ECO:0000256" key="1">
    <source>
        <dbReference type="ARBA" id="ARBA00022527"/>
    </source>
</evidence>
<dbReference type="InterPro" id="IPR000719">
    <property type="entry name" value="Prot_kinase_dom"/>
</dbReference>
<feature type="non-terminal residue" evidence="8">
    <location>
        <position position="1"/>
    </location>
</feature>
<dbReference type="Gene3D" id="1.10.510.10">
    <property type="entry name" value="Transferase(Phosphotransferase) domain 1"/>
    <property type="match status" value="1"/>
</dbReference>
<dbReference type="Pfam" id="PF00069">
    <property type="entry name" value="Pkinase"/>
    <property type="match status" value="1"/>
</dbReference>
<dbReference type="RefSeq" id="XP_026733921.1">
    <property type="nucleotide sequence ID" value="XM_026878120.1"/>
</dbReference>
<dbReference type="AlphaFoldDB" id="A0A7E5W0T5"/>
<proteinExistence type="predicted"/>
<dbReference type="GO" id="GO:0005634">
    <property type="term" value="C:nucleus"/>
    <property type="evidence" value="ECO:0007669"/>
    <property type="project" value="TreeGrafter"/>
</dbReference>
<dbReference type="GO" id="GO:0005856">
    <property type="term" value="C:cytoskeleton"/>
    <property type="evidence" value="ECO:0007669"/>
    <property type="project" value="TreeGrafter"/>
</dbReference>
<keyword evidence="1" id="KW-0723">Serine/threonine-protein kinase</keyword>
<keyword evidence="4" id="KW-0418">Kinase</keyword>
<dbReference type="Proteomes" id="UP000322000">
    <property type="component" value="Chromosome 10"/>
</dbReference>
<dbReference type="SMART" id="SM00220">
    <property type="entry name" value="S_TKc"/>
    <property type="match status" value="1"/>
</dbReference>
<evidence type="ECO:0000259" key="6">
    <source>
        <dbReference type="PROSITE" id="PS50011"/>
    </source>
</evidence>
<dbReference type="GO" id="GO:0005524">
    <property type="term" value="F:ATP binding"/>
    <property type="evidence" value="ECO:0007669"/>
    <property type="project" value="UniProtKB-KW"/>
</dbReference>
<protein>
    <submittedName>
        <fullName evidence="8">Dual specificity tyrosine-phosphorylation-regulated kinase 2-like</fullName>
    </submittedName>
</protein>
<gene>
    <name evidence="8" type="primary">LOC113498178</name>
</gene>
<keyword evidence="2" id="KW-0808">Transferase</keyword>
<dbReference type="InterPro" id="IPR050494">
    <property type="entry name" value="Ser_Thr_dual-spec_kinase"/>
</dbReference>
<name>A0A7E5W0T5_TRINI</name>
<dbReference type="PANTHER" id="PTHR24058">
    <property type="entry name" value="DUAL SPECIFICITY PROTEIN KINASE"/>
    <property type="match status" value="1"/>
</dbReference>
<dbReference type="GO" id="GO:0005737">
    <property type="term" value="C:cytoplasm"/>
    <property type="evidence" value="ECO:0007669"/>
    <property type="project" value="TreeGrafter"/>
</dbReference>
<organism evidence="7 8">
    <name type="scientific">Trichoplusia ni</name>
    <name type="common">Cabbage looper</name>
    <dbReference type="NCBI Taxonomy" id="7111"/>
    <lineage>
        <taxon>Eukaryota</taxon>
        <taxon>Metazoa</taxon>
        <taxon>Ecdysozoa</taxon>
        <taxon>Arthropoda</taxon>
        <taxon>Hexapoda</taxon>
        <taxon>Insecta</taxon>
        <taxon>Pterygota</taxon>
        <taxon>Neoptera</taxon>
        <taxon>Endopterygota</taxon>
        <taxon>Lepidoptera</taxon>
        <taxon>Glossata</taxon>
        <taxon>Ditrysia</taxon>
        <taxon>Noctuoidea</taxon>
        <taxon>Noctuidae</taxon>
        <taxon>Plusiinae</taxon>
        <taxon>Trichoplusia</taxon>
    </lineage>
</organism>
<keyword evidence="3" id="KW-0547">Nucleotide-binding</keyword>
<sequence>FSYKKIINKTSLVFQVIDFGSSCYEHQRVYTYIQSRFYRAPEVMMGARYGMPIDMWSLGCILAELLTGFPLLPGEDEADQMACIIELLGMPPQKLIEQGKRAKNFISSKGLPRYCTATTLADGTTVLSGGMSRRGKPRGPPGSKSFVTALKGCQDKFFIDFIRRCLEWDPEKRLTPAAALRHAWLRRGCRGRRTTRSPRPRRCRTRCRTRCPPTTLSIAHHAKRQAHPKCTDK</sequence>
<evidence type="ECO:0000256" key="2">
    <source>
        <dbReference type="ARBA" id="ARBA00022679"/>
    </source>
</evidence>
<evidence type="ECO:0000256" key="3">
    <source>
        <dbReference type="ARBA" id="ARBA00022741"/>
    </source>
</evidence>
<keyword evidence="5" id="KW-0067">ATP-binding</keyword>